<protein>
    <submittedName>
        <fullName evidence="1">(California timema) hypothetical protein</fullName>
    </submittedName>
</protein>
<name>A0A7R9PA00_TIMCA</name>
<dbReference type="EMBL" id="OE183234">
    <property type="protein sequence ID" value="CAD7575468.1"/>
    <property type="molecule type" value="Genomic_DNA"/>
</dbReference>
<accession>A0A7R9PA00</accession>
<sequence length="25" mass="3084">MKTKRNLWRTSVTNTDKWTEFGRLN</sequence>
<gene>
    <name evidence="1" type="ORF">TCMB3V08_LOCUS8059</name>
</gene>
<dbReference type="AlphaFoldDB" id="A0A7R9PA00"/>
<organism evidence="1">
    <name type="scientific">Timema californicum</name>
    <name type="common">California timema</name>
    <name type="synonym">Walking stick</name>
    <dbReference type="NCBI Taxonomy" id="61474"/>
    <lineage>
        <taxon>Eukaryota</taxon>
        <taxon>Metazoa</taxon>
        <taxon>Ecdysozoa</taxon>
        <taxon>Arthropoda</taxon>
        <taxon>Hexapoda</taxon>
        <taxon>Insecta</taxon>
        <taxon>Pterygota</taxon>
        <taxon>Neoptera</taxon>
        <taxon>Polyneoptera</taxon>
        <taxon>Phasmatodea</taxon>
        <taxon>Timematodea</taxon>
        <taxon>Timematoidea</taxon>
        <taxon>Timematidae</taxon>
        <taxon>Timema</taxon>
    </lineage>
</organism>
<proteinExistence type="predicted"/>
<evidence type="ECO:0000313" key="1">
    <source>
        <dbReference type="EMBL" id="CAD7575468.1"/>
    </source>
</evidence>
<reference evidence="1" key="1">
    <citation type="submission" date="2020-11" db="EMBL/GenBank/DDBJ databases">
        <authorList>
            <person name="Tran Van P."/>
        </authorList>
    </citation>
    <scope>NUCLEOTIDE SEQUENCE</scope>
</reference>